<evidence type="ECO:0000256" key="1">
    <source>
        <dbReference type="ARBA" id="ARBA00005901"/>
    </source>
</evidence>
<evidence type="ECO:0000313" key="5">
    <source>
        <dbReference type="EMBL" id="NLW34024.1"/>
    </source>
</evidence>
<dbReference type="SUPFAM" id="SSF160527">
    <property type="entry name" value="V-type ATPase subunit E-like"/>
    <property type="match status" value="1"/>
</dbReference>
<evidence type="ECO:0000256" key="4">
    <source>
        <dbReference type="ARBA" id="ARBA00023065"/>
    </source>
</evidence>
<comment type="similarity">
    <text evidence="1">Belongs to the V-ATPase E subunit family.</text>
</comment>
<dbReference type="EMBL" id="JAAYEE010000017">
    <property type="protein sequence ID" value="NLW34024.1"/>
    <property type="molecule type" value="Genomic_DNA"/>
</dbReference>
<comment type="caution">
    <text evidence="5">The sequence shown here is derived from an EMBL/GenBank/DDBJ whole genome shotgun (WGS) entry which is preliminary data.</text>
</comment>
<evidence type="ECO:0000313" key="6">
    <source>
        <dbReference type="Proteomes" id="UP000777265"/>
    </source>
</evidence>
<gene>
    <name evidence="5" type="ORF">GXY80_00880</name>
</gene>
<protein>
    <recommendedName>
        <fullName evidence="2">V-type ATP synthase subunit E</fullName>
    </recommendedName>
</protein>
<reference evidence="5" key="2">
    <citation type="submission" date="2020-01" db="EMBL/GenBank/DDBJ databases">
        <authorList>
            <person name="Campanaro S."/>
        </authorList>
    </citation>
    <scope>NUCLEOTIDE SEQUENCE</scope>
    <source>
        <strain evidence="5">AS06rmzACSIP_7</strain>
    </source>
</reference>
<reference evidence="5" key="1">
    <citation type="journal article" date="2020" name="Biotechnol. Biofuels">
        <title>New insights from the biogas microbiome by comprehensive genome-resolved metagenomics of nearly 1600 species originating from multiple anaerobic digesters.</title>
        <authorList>
            <person name="Campanaro S."/>
            <person name="Treu L."/>
            <person name="Rodriguez-R L.M."/>
            <person name="Kovalovszki A."/>
            <person name="Ziels R.M."/>
            <person name="Maus I."/>
            <person name="Zhu X."/>
            <person name="Kougias P.G."/>
            <person name="Basile A."/>
            <person name="Luo G."/>
            <person name="Schluter A."/>
            <person name="Konstantinidis K.T."/>
            <person name="Angelidaki I."/>
        </authorList>
    </citation>
    <scope>NUCLEOTIDE SEQUENCE</scope>
    <source>
        <strain evidence="5">AS06rmzACSIP_7</strain>
    </source>
</reference>
<sequence length="216" mass="23974">MTANQDSTEKLREEILTDARTEGEKIIIRARQDAEAFLTNAAAEARGVRQERLDQARAEAARRSALILATVPMEADRFRAARIEALLESVHEEARQRLLAREGFEYNETMIGLASHAIRRMAGTAFTVKCSGMGKPATDNSLADEIASRVGRPVSITVSYEQDTTGDGVVIEDAEAHQIWDNRLLKRLERLWPDLRRQIALGAAFVAETESKGDNP</sequence>
<dbReference type="Proteomes" id="UP000777265">
    <property type="component" value="Unassembled WGS sequence"/>
</dbReference>
<dbReference type="AlphaFoldDB" id="A0A351U3K0"/>
<name>A0A351U3K0_9BACT</name>
<accession>A0A351U3K0</accession>
<dbReference type="InterPro" id="IPR038495">
    <property type="entry name" value="ATPase_E_C"/>
</dbReference>
<dbReference type="Gene3D" id="3.30.2320.30">
    <property type="entry name" value="ATP synthase, E subunit, C-terminal"/>
    <property type="match status" value="1"/>
</dbReference>
<dbReference type="InterPro" id="IPR002842">
    <property type="entry name" value="ATPase_V1_Esu"/>
</dbReference>
<evidence type="ECO:0000256" key="2">
    <source>
        <dbReference type="ARBA" id="ARBA00020756"/>
    </source>
</evidence>
<evidence type="ECO:0000256" key="3">
    <source>
        <dbReference type="ARBA" id="ARBA00022448"/>
    </source>
</evidence>
<dbReference type="Gene3D" id="1.20.5.620">
    <property type="entry name" value="F1F0 ATP synthase subunit B, membrane domain"/>
    <property type="match status" value="1"/>
</dbReference>
<keyword evidence="3" id="KW-0813">Transport</keyword>
<dbReference type="GO" id="GO:0033178">
    <property type="term" value="C:proton-transporting two-sector ATPase complex, catalytic domain"/>
    <property type="evidence" value="ECO:0007669"/>
    <property type="project" value="InterPro"/>
</dbReference>
<organism evidence="5 6">
    <name type="scientific">Syntrophorhabdus aromaticivorans</name>
    <dbReference type="NCBI Taxonomy" id="328301"/>
    <lineage>
        <taxon>Bacteria</taxon>
        <taxon>Pseudomonadati</taxon>
        <taxon>Thermodesulfobacteriota</taxon>
        <taxon>Syntrophorhabdia</taxon>
        <taxon>Syntrophorhabdales</taxon>
        <taxon>Syntrophorhabdaceae</taxon>
        <taxon>Syntrophorhabdus</taxon>
    </lineage>
</organism>
<keyword evidence="4" id="KW-0406">Ion transport</keyword>
<proteinExistence type="inferred from homology"/>
<dbReference type="GO" id="GO:0046961">
    <property type="term" value="F:proton-transporting ATPase activity, rotational mechanism"/>
    <property type="evidence" value="ECO:0007669"/>
    <property type="project" value="InterPro"/>
</dbReference>
<dbReference type="Pfam" id="PF01991">
    <property type="entry name" value="vATP-synt_E"/>
    <property type="match status" value="1"/>
</dbReference>
<dbReference type="STRING" id="909663.GCA_000512235_01478"/>